<feature type="signal peptide" evidence="1">
    <location>
        <begin position="1"/>
        <end position="26"/>
    </location>
</feature>
<dbReference type="EMBL" id="JAENIJ010000010">
    <property type="protein sequence ID" value="MBK1882457.1"/>
    <property type="molecule type" value="Genomic_DNA"/>
</dbReference>
<evidence type="ECO:0000313" key="3">
    <source>
        <dbReference type="Proteomes" id="UP000603141"/>
    </source>
</evidence>
<comment type="caution">
    <text evidence="2">The sequence shown here is derived from an EMBL/GenBank/DDBJ whole genome shotgun (WGS) entry which is preliminary data.</text>
</comment>
<dbReference type="Proteomes" id="UP000603141">
    <property type="component" value="Unassembled WGS sequence"/>
</dbReference>
<name>A0A934VUE7_9BACT</name>
<evidence type="ECO:0000313" key="2">
    <source>
        <dbReference type="EMBL" id="MBK1882457.1"/>
    </source>
</evidence>
<protein>
    <recommendedName>
        <fullName evidence="4">Transferrin-binding protein B C-lobe/N-lobe beta barrel domain-containing protein</fullName>
    </recommendedName>
</protein>
<keyword evidence="1" id="KW-0732">Signal</keyword>
<evidence type="ECO:0000256" key="1">
    <source>
        <dbReference type="SAM" id="SignalP"/>
    </source>
</evidence>
<evidence type="ECO:0008006" key="4">
    <source>
        <dbReference type="Google" id="ProtNLM"/>
    </source>
</evidence>
<accession>A0A934VUE7</accession>
<proteinExistence type="predicted"/>
<feature type="chain" id="PRO_5036840504" description="Transferrin-binding protein B C-lobe/N-lobe beta barrel domain-containing protein" evidence="1">
    <location>
        <begin position="27"/>
        <end position="276"/>
    </location>
</feature>
<gene>
    <name evidence="2" type="ORF">JIN85_08525</name>
</gene>
<sequence>MKFRSTWLLSLLGGFALILNSCTVSPTDYSGSPQNAIAPSHSEAEAKSIITGGLRSGDSAIQSDSIDAVLKNPNRPGLATGWGDSVHSNVVEQDFVRASKGPAGTDAIYYNDSDGMKAMTTRPESVKPLQRAAGGLVEWGIKGPHGFLPAYKEYGWGRRFVTGKKGSSYSIEIKNRSESTIEVVASVDGLDVMDGKTASYAKRGYLIGPHRTFTIDGFRTSDSSVASFQFSSVMGSYANQRYGNTRNVGVIGLAVFTSKHGDAQLRNNARAFAQAP</sequence>
<dbReference type="AlphaFoldDB" id="A0A934VUE7"/>
<organism evidence="2 3">
    <name type="scientific">Luteolibacter pohnpeiensis</name>
    <dbReference type="NCBI Taxonomy" id="454153"/>
    <lineage>
        <taxon>Bacteria</taxon>
        <taxon>Pseudomonadati</taxon>
        <taxon>Verrucomicrobiota</taxon>
        <taxon>Verrucomicrobiia</taxon>
        <taxon>Verrucomicrobiales</taxon>
        <taxon>Verrucomicrobiaceae</taxon>
        <taxon>Luteolibacter</taxon>
    </lineage>
</organism>
<keyword evidence="3" id="KW-1185">Reference proteome</keyword>
<reference evidence="2" key="1">
    <citation type="submission" date="2021-01" db="EMBL/GenBank/DDBJ databases">
        <title>Modified the classification status of verrucomicrobia.</title>
        <authorList>
            <person name="Feng X."/>
        </authorList>
    </citation>
    <scope>NUCLEOTIDE SEQUENCE</scope>
    <source>
        <strain evidence="2">KCTC 22041</strain>
    </source>
</reference>
<dbReference type="RefSeq" id="WP_200269616.1">
    <property type="nucleotide sequence ID" value="NZ_JAENIJ010000010.1"/>
</dbReference>